<feature type="domain" description="Cation efflux protein cytoplasmic" evidence="11">
    <location>
        <begin position="261"/>
        <end position="336"/>
    </location>
</feature>
<evidence type="ECO:0000259" key="11">
    <source>
        <dbReference type="Pfam" id="PF16916"/>
    </source>
</evidence>
<feature type="domain" description="Cation efflux protein transmembrane" evidence="10">
    <location>
        <begin position="43"/>
        <end position="257"/>
    </location>
</feature>
<dbReference type="SUPFAM" id="SSF161111">
    <property type="entry name" value="Cation efflux protein transmembrane domain-like"/>
    <property type="match status" value="1"/>
</dbReference>
<keyword evidence="3" id="KW-0813">Transport</keyword>
<dbReference type="Proteomes" id="UP000274756">
    <property type="component" value="Unassembled WGS sequence"/>
</dbReference>
<dbReference type="Gene3D" id="1.20.1510.10">
    <property type="entry name" value="Cation efflux protein transmembrane domain"/>
    <property type="match status" value="1"/>
</dbReference>
<evidence type="ECO:0000313" key="14">
    <source>
        <dbReference type="Proteomes" id="UP000274756"/>
    </source>
</evidence>
<dbReference type="InterPro" id="IPR027469">
    <property type="entry name" value="Cation_efflux_TMD_sf"/>
</dbReference>
<comment type="subcellular location">
    <subcellularLocation>
        <location evidence="1">Membrane</location>
        <topology evidence="1">Multi-pass membrane protein</topology>
    </subcellularLocation>
</comment>
<keyword evidence="6 9" id="KW-1133">Transmembrane helix</keyword>
<comment type="similarity">
    <text evidence="2">Belongs to the cation diffusion facilitator (CDF) transporter (TC 2.A.4) family. SLC30A subfamily.</text>
</comment>
<dbReference type="GO" id="GO:0010043">
    <property type="term" value="P:response to zinc ion"/>
    <property type="evidence" value="ECO:0007669"/>
    <property type="project" value="TreeGrafter"/>
</dbReference>
<evidence type="ECO:0000256" key="1">
    <source>
        <dbReference type="ARBA" id="ARBA00004141"/>
    </source>
</evidence>
<dbReference type="STRING" id="318479.A0A0N4U6D0"/>
<dbReference type="NCBIfam" id="TIGR01297">
    <property type="entry name" value="CDF"/>
    <property type="match status" value="1"/>
</dbReference>
<evidence type="ECO:0000256" key="7">
    <source>
        <dbReference type="ARBA" id="ARBA00023065"/>
    </source>
</evidence>
<reference evidence="15" key="1">
    <citation type="submission" date="2017-02" db="UniProtKB">
        <authorList>
            <consortium name="WormBaseParasite"/>
        </authorList>
    </citation>
    <scope>IDENTIFICATION</scope>
</reference>
<sequence length="350" mass="39185">MNDFLYNRGRQLSYGSTEHLNDFHCHKNLDEIPSSNKRARNVLWLSLLTCLAFMIGEIVGGLIAQSLAIITDAAHLLTDFASILISLFSLYLATMPASQRMSFGWHRAEVLGAFISVFLIWIITGVLVYLAIDRIITNKYDINATVMAITATFGLLVNIIMTIMLYVGGHSHSHISERSPREMQSSTSHKKVNINVRAAMVHVIGDLIQSIGVLIAALIIFFNKEWSIVDPICTLLFSIIVLCTTIYIVRDALVVLLEGRPSNIDFRSVFASLENIEGVQKVHDLRIWSLTMDKIALSVHLEIIPGDDAQRILKATTLMLRERYGVHESTVQIEGYSQEDQNCDRCIPPA</sequence>
<dbReference type="InterPro" id="IPR027470">
    <property type="entry name" value="Cation_efflux_CTD"/>
</dbReference>
<dbReference type="WBParaSite" id="DME_0000247201-mRNA-1">
    <property type="protein sequence ID" value="DME_0000247201-mRNA-1"/>
    <property type="gene ID" value="DME_0000247201"/>
</dbReference>
<evidence type="ECO:0000313" key="12">
    <source>
        <dbReference type="EMBL" id="VDN56859.1"/>
    </source>
</evidence>
<feature type="transmembrane region" description="Helical" evidence="9">
    <location>
        <begin position="199"/>
        <end position="222"/>
    </location>
</feature>
<keyword evidence="5" id="KW-0862">Zinc</keyword>
<dbReference type="FunFam" id="1.20.1510.10:FF:000027">
    <property type="entry name" value="Zinc transporter ttm-1"/>
    <property type="match status" value="1"/>
</dbReference>
<reference evidence="12 14" key="2">
    <citation type="submission" date="2018-11" db="EMBL/GenBank/DDBJ databases">
        <authorList>
            <consortium name="Pathogen Informatics"/>
        </authorList>
    </citation>
    <scope>NUCLEOTIDE SEQUENCE [LARGE SCALE GENOMIC DNA]</scope>
</reference>
<evidence type="ECO:0000256" key="2">
    <source>
        <dbReference type="ARBA" id="ARBA00008873"/>
    </source>
</evidence>
<dbReference type="GO" id="GO:0005886">
    <property type="term" value="C:plasma membrane"/>
    <property type="evidence" value="ECO:0007669"/>
    <property type="project" value="TreeGrafter"/>
</dbReference>
<dbReference type="Pfam" id="PF01545">
    <property type="entry name" value="Cation_efflux"/>
    <property type="match status" value="1"/>
</dbReference>
<evidence type="ECO:0000313" key="15">
    <source>
        <dbReference type="WBParaSite" id="DME_0000247201-mRNA-1"/>
    </source>
</evidence>
<evidence type="ECO:0000313" key="13">
    <source>
        <dbReference type="Proteomes" id="UP000038040"/>
    </source>
</evidence>
<name>A0A0N4U6D0_DRAME</name>
<keyword evidence="8 9" id="KW-0472">Membrane</keyword>
<evidence type="ECO:0000256" key="9">
    <source>
        <dbReference type="SAM" id="Phobius"/>
    </source>
</evidence>
<evidence type="ECO:0000256" key="8">
    <source>
        <dbReference type="ARBA" id="ARBA00023136"/>
    </source>
</evidence>
<gene>
    <name evidence="12" type="ORF">DME_LOCUS6832</name>
</gene>
<keyword evidence="4 9" id="KW-0812">Transmembrane</keyword>
<dbReference type="InterPro" id="IPR036837">
    <property type="entry name" value="Cation_efflux_CTD_sf"/>
</dbReference>
<dbReference type="Proteomes" id="UP000038040">
    <property type="component" value="Unplaced"/>
</dbReference>
<accession>A0A0N4U6D0</accession>
<dbReference type="AlphaFoldDB" id="A0A0N4U6D0"/>
<dbReference type="InterPro" id="IPR050681">
    <property type="entry name" value="CDF/SLC30A"/>
</dbReference>
<dbReference type="InterPro" id="IPR002524">
    <property type="entry name" value="Cation_efflux"/>
</dbReference>
<keyword evidence="5" id="KW-0864">Zinc transport</keyword>
<organism evidence="13 15">
    <name type="scientific">Dracunculus medinensis</name>
    <name type="common">Guinea worm</name>
    <dbReference type="NCBI Taxonomy" id="318479"/>
    <lineage>
        <taxon>Eukaryota</taxon>
        <taxon>Metazoa</taxon>
        <taxon>Ecdysozoa</taxon>
        <taxon>Nematoda</taxon>
        <taxon>Chromadorea</taxon>
        <taxon>Rhabditida</taxon>
        <taxon>Spirurina</taxon>
        <taxon>Dracunculoidea</taxon>
        <taxon>Dracunculidae</taxon>
        <taxon>Dracunculus</taxon>
    </lineage>
</organism>
<dbReference type="PANTHER" id="PTHR11562:SF17">
    <property type="entry name" value="RE54080P-RELATED"/>
    <property type="match status" value="1"/>
</dbReference>
<feature type="transmembrane region" description="Helical" evidence="9">
    <location>
        <begin position="42"/>
        <end position="68"/>
    </location>
</feature>
<feature type="transmembrane region" description="Helical" evidence="9">
    <location>
        <begin position="110"/>
        <end position="132"/>
    </location>
</feature>
<dbReference type="OrthoDB" id="9944568at2759"/>
<dbReference type="Pfam" id="PF16916">
    <property type="entry name" value="ZT_dimer"/>
    <property type="match status" value="1"/>
</dbReference>
<keyword evidence="7" id="KW-0406">Ion transport</keyword>
<protein>
    <submittedName>
        <fullName evidence="15">Zinc transporter 2</fullName>
    </submittedName>
</protein>
<dbReference type="EMBL" id="UYYG01001157">
    <property type="protein sequence ID" value="VDN56859.1"/>
    <property type="molecule type" value="Genomic_DNA"/>
</dbReference>
<evidence type="ECO:0000256" key="5">
    <source>
        <dbReference type="ARBA" id="ARBA00022906"/>
    </source>
</evidence>
<feature type="transmembrane region" description="Helical" evidence="9">
    <location>
        <begin position="144"/>
        <end position="168"/>
    </location>
</feature>
<dbReference type="PANTHER" id="PTHR11562">
    <property type="entry name" value="CATION EFFLUX PROTEIN/ ZINC TRANSPORTER"/>
    <property type="match status" value="1"/>
</dbReference>
<proteinExistence type="inferred from homology"/>
<evidence type="ECO:0000256" key="3">
    <source>
        <dbReference type="ARBA" id="ARBA00022448"/>
    </source>
</evidence>
<evidence type="ECO:0000256" key="6">
    <source>
        <dbReference type="ARBA" id="ARBA00022989"/>
    </source>
</evidence>
<dbReference type="InterPro" id="IPR058533">
    <property type="entry name" value="Cation_efflux_TM"/>
</dbReference>
<dbReference type="SUPFAM" id="SSF160240">
    <property type="entry name" value="Cation efflux protein cytoplasmic domain-like"/>
    <property type="match status" value="1"/>
</dbReference>
<evidence type="ECO:0000259" key="10">
    <source>
        <dbReference type="Pfam" id="PF01545"/>
    </source>
</evidence>
<feature type="transmembrane region" description="Helical" evidence="9">
    <location>
        <begin position="228"/>
        <end position="249"/>
    </location>
</feature>
<dbReference type="GO" id="GO:0005385">
    <property type="term" value="F:zinc ion transmembrane transporter activity"/>
    <property type="evidence" value="ECO:0007669"/>
    <property type="project" value="TreeGrafter"/>
</dbReference>
<evidence type="ECO:0000256" key="4">
    <source>
        <dbReference type="ARBA" id="ARBA00022692"/>
    </source>
</evidence>
<keyword evidence="14" id="KW-1185">Reference proteome</keyword>